<accession>A0AB39WHK7</accession>
<dbReference type="AlphaFoldDB" id="A0AB39WHK7"/>
<sequence length="231" mass="26784">MEKIGISKIVEFIRLKDGPRQTFINNLKKPKPPKKIKTEESSDGGDYWSTSIWAISNAYKNNKPILIKDKIADLFERHGKATAKTSKDMYLQNIQILHNVEDYDLKVFKPQFDLQYLSKPKEKSIFKIKDIPVQVLPQYVFTFKENDISKIGAIWFIAKIKGYSIEEIGLFADALYRYLNLNYSKDFEINSNYCVAFDVSSLQEVRYSTVENNSIVTLLDSVMDILKPFLK</sequence>
<gene>
    <name evidence="1" type="ORF">AB3G32_11835</name>
</gene>
<name>A0AB39WHK7_9FLAO</name>
<organism evidence="1">
    <name type="scientific">Flavobacterium sp. WC2429</name>
    <dbReference type="NCBI Taxonomy" id="3234140"/>
    <lineage>
        <taxon>Bacteria</taxon>
        <taxon>Pseudomonadati</taxon>
        <taxon>Bacteroidota</taxon>
        <taxon>Flavobacteriia</taxon>
        <taxon>Flavobacteriales</taxon>
        <taxon>Flavobacteriaceae</taxon>
        <taxon>Flavobacterium</taxon>
    </lineage>
</organism>
<evidence type="ECO:0000313" key="1">
    <source>
        <dbReference type="EMBL" id="XDV01016.1"/>
    </source>
</evidence>
<dbReference type="RefSeq" id="WP_007139420.1">
    <property type="nucleotide sequence ID" value="NZ_CP165627.1"/>
</dbReference>
<protein>
    <submittedName>
        <fullName evidence="1">Uncharacterized protein</fullName>
    </submittedName>
</protein>
<dbReference type="EMBL" id="CP165627">
    <property type="protein sequence ID" value="XDV01016.1"/>
    <property type="molecule type" value="Genomic_DNA"/>
</dbReference>
<reference evidence="1" key="1">
    <citation type="submission" date="2024-07" db="EMBL/GenBank/DDBJ databases">
        <authorList>
            <person name="Biller S.J."/>
        </authorList>
    </citation>
    <scope>NUCLEOTIDE SEQUENCE</scope>
    <source>
        <strain evidence="1">WC2429</strain>
    </source>
</reference>
<proteinExistence type="predicted"/>